<reference evidence="1 2" key="1">
    <citation type="journal article" date="2020" name="Nat. Food">
        <title>A phased Vanilla planifolia genome enables genetic improvement of flavour and production.</title>
        <authorList>
            <person name="Hasing T."/>
            <person name="Tang H."/>
            <person name="Brym M."/>
            <person name="Khazi F."/>
            <person name="Huang T."/>
            <person name="Chambers A.H."/>
        </authorList>
    </citation>
    <scope>NUCLEOTIDE SEQUENCE [LARGE SCALE GENOMIC DNA]</scope>
    <source>
        <tissue evidence="1">Leaf</tissue>
    </source>
</reference>
<protein>
    <submittedName>
        <fullName evidence="1">Uncharacterized protein</fullName>
    </submittedName>
</protein>
<proteinExistence type="predicted"/>
<sequence length="73" mass="8343">MVTSPTVLTEGRFCGVAFSSPDDEFWVLKKTDVHETGAKLEFLQQTKSCVTTPDIWVTNELQKNLIRSIRRQN</sequence>
<dbReference type="AlphaFoldDB" id="A0A835RMQ7"/>
<accession>A0A835RMQ7</accession>
<evidence type="ECO:0000313" key="2">
    <source>
        <dbReference type="Proteomes" id="UP000636800"/>
    </source>
</evidence>
<comment type="caution">
    <text evidence="1">The sequence shown here is derived from an EMBL/GenBank/DDBJ whole genome shotgun (WGS) entry which is preliminary data.</text>
</comment>
<organism evidence="1 2">
    <name type="scientific">Vanilla planifolia</name>
    <name type="common">Vanilla</name>
    <dbReference type="NCBI Taxonomy" id="51239"/>
    <lineage>
        <taxon>Eukaryota</taxon>
        <taxon>Viridiplantae</taxon>
        <taxon>Streptophyta</taxon>
        <taxon>Embryophyta</taxon>
        <taxon>Tracheophyta</taxon>
        <taxon>Spermatophyta</taxon>
        <taxon>Magnoliopsida</taxon>
        <taxon>Liliopsida</taxon>
        <taxon>Asparagales</taxon>
        <taxon>Orchidaceae</taxon>
        <taxon>Vanilloideae</taxon>
        <taxon>Vanilleae</taxon>
        <taxon>Vanilla</taxon>
    </lineage>
</organism>
<keyword evidence="2" id="KW-1185">Reference proteome</keyword>
<evidence type="ECO:0000313" key="1">
    <source>
        <dbReference type="EMBL" id="KAG0488777.1"/>
    </source>
</evidence>
<dbReference type="EMBL" id="JADCNL010000003">
    <property type="protein sequence ID" value="KAG0488777.1"/>
    <property type="molecule type" value="Genomic_DNA"/>
</dbReference>
<name>A0A835RMQ7_VANPL</name>
<gene>
    <name evidence="1" type="ORF">HPP92_007588</name>
</gene>
<dbReference type="Proteomes" id="UP000636800">
    <property type="component" value="Chromosome 3"/>
</dbReference>
<dbReference type="OrthoDB" id="258627at2759"/>